<dbReference type="EMBL" id="JASAOG010000071">
    <property type="protein sequence ID" value="KAK0055283.1"/>
    <property type="molecule type" value="Genomic_DNA"/>
</dbReference>
<organism evidence="3 4">
    <name type="scientific">Biomphalaria pfeifferi</name>
    <name type="common">Bloodfluke planorb</name>
    <name type="synonym">Freshwater snail</name>
    <dbReference type="NCBI Taxonomy" id="112525"/>
    <lineage>
        <taxon>Eukaryota</taxon>
        <taxon>Metazoa</taxon>
        <taxon>Spiralia</taxon>
        <taxon>Lophotrochozoa</taxon>
        <taxon>Mollusca</taxon>
        <taxon>Gastropoda</taxon>
        <taxon>Heterobranchia</taxon>
        <taxon>Euthyneura</taxon>
        <taxon>Panpulmonata</taxon>
        <taxon>Hygrophila</taxon>
        <taxon>Lymnaeoidea</taxon>
        <taxon>Planorbidae</taxon>
        <taxon>Biomphalaria</taxon>
    </lineage>
</organism>
<dbReference type="AlphaFoldDB" id="A0AAD8BJS6"/>
<evidence type="ECO:0000313" key="3">
    <source>
        <dbReference type="EMBL" id="KAK0055283.1"/>
    </source>
</evidence>
<evidence type="ECO:0000313" key="4">
    <source>
        <dbReference type="Proteomes" id="UP001233172"/>
    </source>
</evidence>
<dbReference type="SUPFAM" id="SSF54928">
    <property type="entry name" value="RNA-binding domain, RBD"/>
    <property type="match status" value="1"/>
</dbReference>
<protein>
    <submittedName>
        <fullName evidence="3">Myelin expression factor 2-like isoform X2</fullName>
    </submittedName>
</protein>
<dbReference type="GO" id="GO:0003723">
    <property type="term" value="F:RNA binding"/>
    <property type="evidence" value="ECO:0007669"/>
    <property type="project" value="InterPro"/>
</dbReference>
<evidence type="ECO:0000259" key="2">
    <source>
        <dbReference type="Pfam" id="PF00076"/>
    </source>
</evidence>
<dbReference type="InterPro" id="IPR035979">
    <property type="entry name" value="RBD_domain_sf"/>
</dbReference>
<feature type="compositionally biased region" description="Low complexity" evidence="1">
    <location>
        <begin position="1"/>
        <end position="19"/>
    </location>
</feature>
<sequence>SRFRSRSPVSRSRNVSDRPIPFTGGKRVVVLQIPYEISWQELKDMFRKDVGDVTYVDLLKTPDGKSL</sequence>
<feature type="region of interest" description="Disordered" evidence="1">
    <location>
        <begin position="1"/>
        <end position="20"/>
    </location>
</feature>
<dbReference type="Gene3D" id="3.30.70.330">
    <property type="match status" value="1"/>
</dbReference>
<evidence type="ECO:0000256" key="1">
    <source>
        <dbReference type="SAM" id="MobiDB-lite"/>
    </source>
</evidence>
<dbReference type="InterPro" id="IPR000504">
    <property type="entry name" value="RRM_dom"/>
</dbReference>
<name>A0AAD8BJS6_BIOPF</name>
<feature type="non-terminal residue" evidence="3">
    <location>
        <position position="67"/>
    </location>
</feature>
<reference evidence="3" key="2">
    <citation type="submission" date="2023-04" db="EMBL/GenBank/DDBJ databases">
        <authorList>
            <person name="Bu L."/>
            <person name="Lu L."/>
            <person name="Laidemitt M.R."/>
            <person name="Zhang S.M."/>
            <person name="Mutuku M."/>
            <person name="Mkoji G."/>
            <person name="Steinauer M."/>
            <person name="Loker E.S."/>
        </authorList>
    </citation>
    <scope>NUCLEOTIDE SEQUENCE</scope>
    <source>
        <strain evidence="3">KasaAsao</strain>
        <tissue evidence="3">Whole Snail</tissue>
    </source>
</reference>
<feature type="domain" description="RRM" evidence="2">
    <location>
        <begin position="28"/>
        <end position="66"/>
    </location>
</feature>
<reference evidence="3" key="1">
    <citation type="journal article" date="2023" name="PLoS Negl. Trop. Dis.">
        <title>A genome sequence for Biomphalaria pfeifferi, the major vector snail for the human-infecting parasite Schistosoma mansoni.</title>
        <authorList>
            <person name="Bu L."/>
            <person name="Lu L."/>
            <person name="Laidemitt M.R."/>
            <person name="Zhang S.M."/>
            <person name="Mutuku M."/>
            <person name="Mkoji G."/>
            <person name="Steinauer M."/>
            <person name="Loker E.S."/>
        </authorList>
    </citation>
    <scope>NUCLEOTIDE SEQUENCE</scope>
    <source>
        <strain evidence="3">KasaAsao</strain>
    </source>
</reference>
<dbReference type="InterPro" id="IPR012677">
    <property type="entry name" value="Nucleotide-bd_a/b_plait_sf"/>
</dbReference>
<dbReference type="Pfam" id="PF00076">
    <property type="entry name" value="RRM_1"/>
    <property type="match status" value="1"/>
</dbReference>
<comment type="caution">
    <text evidence="3">The sequence shown here is derived from an EMBL/GenBank/DDBJ whole genome shotgun (WGS) entry which is preliminary data.</text>
</comment>
<dbReference type="Proteomes" id="UP001233172">
    <property type="component" value="Unassembled WGS sequence"/>
</dbReference>
<proteinExistence type="predicted"/>
<keyword evidence="4" id="KW-1185">Reference proteome</keyword>
<gene>
    <name evidence="3" type="ORF">Bpfe_015297</name>
</gene>
<accession>A0AAD8BJS6</accession>
<feature type="non-terminal residue" evidence="3">
    <location>
        <position position="1"/>
    </location>
</feature>